<organism evidence="1 2">
    <name type="scientific">Petrolisthes manimaculis</name>
    <dbReference type="NCBI Taxonomy" id="1843537"/>
    <lineage>
        <taxon>Eukaryota</taxon>
        <taxon>Metazoa</taxon>
        <taxon>Ecdysozoa</taxon>
        <taxon>Arthropoda</taxon>
        <taxon>Crustacea</taxon>
        <taxon>Multicrustacea</taxon>
        <taxon>Malacostraca</taxon>
        <taxon>Eumalacostraca</taxon>
        <taxon>Eucarida</taxon>
        <taxon>Decapoda</taxon>
        <taxon>Pleocyemata</taxon>
        <taxon>Anomura</taxon>
        <taxon>Galatheoidea</taxon>
        <taxon>Porcellanidae</taxon>
        <taxon>Petrolisthes</taxon>
    </lineage>
</organism>
<dbReference type="EMBL" id="JAWZYT010004644">
    <property type="protein sequence ID" value="KAK4293078.1"/>
    <property type="molecule type" value="Genomic_DNA"/>
</dbReference>
<evidence type="ECO:0000313" key="2">
    <source>
        <dbReference type="Proteomes" id="UP001292094"/>
    </source>
</evidence>
<keyword evidence="2" id="KW-1185">Reference proteome</keyword>
<proteinExistence type="predicted"/>
<gene>
    <name evidence="1" type="ORF">Pmani_034203</name>
</gene>
<sequence length="164" mass="17412">MKDFESHRSKQGNLQCTSDYHNMRRTALVLGVALVSLVAVGEGRPVFESIGDAVEGIGDGIGDFFEGVGDFFSGIFSSRSGTIESSPAPPRLPPGLPPTAITPEFTVPDNSDTVPDLTLQVDPTQNFVVPPDSHLSPELIASPQGPLTLEQAINSNNVRLVVDN</sequence>
<protein>
    <submittedName>
        <fullName evidence="1">Uncharacterized protein</fullName>
    </submittedName>
</protein>
<reference evidence="1" key="1">
    <citation type="submission" date="2023-11" db="EMBL/GenBank/DDBJ databases">
        <title>Genome assemblies of two species of porcelain crab, Petrolisthes cinctipes and Petrolisthes manimaculis (Anomura: Porcellanidae).</title>
        <authorList>
            <person name="Angst P."/>
        </authorList>
    </citation>
    <scope>NUCLEOTIDE SEQUENCE</scope>
    <source>
        <strain evidence="1">PB745_02</strain>
        <tissue evidence="1">Gill</tissue>
    </source>
</reference>
<comment type="caution">
    <text evidence="1">The sequence shown here is derived from an EMBL/GenBank/DDBJ whole genome shotgun (WGS) entry which is preliminary data.</text>
</comment>
<accession>A0AAE1NP41</accession>
<name>A0AAE1NP41_9EUCA</name>
<dbReference type="Proteomes" id="UP001292094">
    <property type="component" value="Unassembled WGS sequence"/>
</dbReference>
<dbReference type="AlphaFoldDB" id="A0AAE1NP41"/>
<evidence type="ECO:0000313" key="1">
    <source>
        <dbReference type="EMBL" id="KAK4293078.1"/>
    </source>
</evidence>